<sequence>MPVHCAGVNCQNWRNKSTKEFSMDSDLRKTCALAIKRANPDGSLWLPTTNTVWLCSKPVVETDFDKTGQTVHLKPSTIPSVLPQHWRIRCVCIFAYVKNGECSD</sequence>
<keyword evidence="8" id="KW-1185">Reference proteome</keyword>
<reference evidence="7" key="2">
    <citation type="submission" date="2025-09" db="UniProtKB">
        <authorList>
            <consortium name="Ensembl"/>
        </authorList>
    </citation>
    <scope>IDENTIFICATION</scope>
</reference>
<keyword evidence="4 5" id="KW-0238">DNA-binding</keyword>
<proteinExistence type="predicted"/>
<dbReference type="GeneTree" id="ENSGT00940000177448"/>
<dbReference type="GO" id="GO:0003677">
    <property type="term" value="F:DNA binding"/>
    <property type="evidence" value="ECO:0007669"/>
    <property type="project" value="UniProtKB-UniRule"/>
</dbReference>
<organism evidence="7 8">
    <name type="scientific">Oryzias sinensis</name>
    <name type="common">Chinese medaka</name>
    <dbReference type="NCBI Taxonomy" id="183150"/>
    <lineage>
        <taxon>Eukaryota</taxon>
        <taxon>Metazoa</taxon>
        <taxon>Chordata</taxon>
        <taxon>Craniata</taxon>
        <taxon>Vertebrata</taxon>
        <taxon>Euteleostomi</taxon>
        <taxon>Actinopterygii</taxon>
        <taxon>Neopterygii</taxon>
        <taxon>Teleostei</taxon>
        <taxon>Neoteleostei</taxon>
        <taxon>Acanthomorphata</taxon>
        <taxon>Ovalentaria</taxon>
        <taxon>Atherinomorphae</taxon>
        <taxon>Beloniformes</taxon>
        <taxon>Adrianichthyidae</taxon>
        <taxon>Oryziinae</taxon>
        <taxon>Oryzias</taxon>
    </lineage>
</organism>
<name>A0A8C7WU46_9TELE</name>
<dbReference type="GO" id="GO:0008270">
    <property type="term" value="F:zinc ion binding"/>
    <property type="evidence" value="ECO:0007669"/>
    <property type="project" value="UniProtKB-KW"/>
</dbReference>
<keyword evidence="2 5" id="KW-0863">Zinc-finger</keyword>
<dbReference type="Proteomes" id="UP000694383">
    <property type="component" value="Unplaced"/>
</dbReference>
<evidence type="ECO:0000256" key="2">
    <source>
        <dbReference type="ARBA" id="ARBA00022771"/>
    </source>
</evidence>
<evidence type="ECO:0000256" key="3">
    <source>
        <dbReference type="ARBA" id="ARBA00022833"/>
    </source>
</evidence>
<evidence type="ECO:0000256" key="4">
    <source>
        <dbReference type="ARBA" id="ARBA00023125"/>
    </source>
</evidence>
<reference evidence="7" key="1">
    <citation type="submission" date="2025-08" db="UniProtKB">
        <authorList>
            <consortium name="Ensembl"/>
        </authorList>
    </citation>
    <scope>IDENTIFICATION</scope>
</reference>
<dbReference type="InterPro" id="IPR006612">
    <property type="entry name" value="THAP_Znf"/>
</dbReference>
<evidence type="ECO:0000256" key="5">
    <source>
        <dbReference type="PROSITE-ProRule" id="PRU00309"/>
    </source>
</evidence>
<evidence type="ECO:0000313" key="8">
    <source>
        <dbReference type="Proteomes" id="UP000694383"/>
    </source>
</evidence>
<accession>A0A8C7WU46</accession>
<keyword evidence="1" id="KW-0479">Metal-binding</keyword>
<protein>
    <recommendedName>
        <fullName evidence="6">THAP-type domain-containing protein</fullName>
    </recommendedName>
</protein>
<evidence type="ECO:0000313" key="7">
    <source>
        <dbReference type="Ensembl" id="ENSOSIP00000003387.1"/>
    </source>
</evidence>
<keyword evidence="3" id="KW-0862">Zinc</keyword>
<evidence type="ECO:0000259" key="6">
    <source>
        <dbReference type="PROSITE" id="PS50950"/>
    </source>
</evidence>
<dbReference type="Ensembl" id="ENSOSIT00000003635.1">
    <property type="protein sequence ID" value="ENSOSIP00000003387.1"/>
    <property type="gene ID" value="ENSOSIG00000002230.1"/>
</dbReference>
<dbReference type="AlphaFoldDB" id="A0A8C7WU46"/>
<dbReference type="PROSITE" id="PS50950">
    <property type="entry name" value="ZF_THAP"/>
    <property type="match status" value="1"/>
</dbReference>
<evidence type="ECO:0000256" key="1">
    <source>
        <dbReference type="ARBA" id="ARBA00022723"/>
    </source>
</evidence>
<feature type="domain" description="THAP-type" evidence="6">
    <location>
        <begin position="1"/>
        <end position="82"/>
    </location>
</feature>